<feature type="transmembrane region" description="Helical" evidence="7">
    <location>
        <begin position="810"/>
        <end position="827"/>
    </location>
</feature>
<protein>
    <submittedName>
        <fullName evidence="9">Membrane protein</fullName>
    </submittedName>
</protein>
<evidence type="ECO:0000256" key="7">
    <source>
        <dbReference type="SAM" id="Phobius"/>
    </source>
</evidence>
<feature type="transmembrane region" description="Helical" evidence="7">
    <location>
        <begin position="889"/>
        <end position="908"/>
    </location>
</feature>
<gene>
    <name evidence="9" type="ORF">SANT12839_062080</name>
    <name evidence="8" type="ORF">SSPO_038490</name>
</gene>
<evidence type="ECO:0000313" key="10">
    <source>
        <dbReference type="Proteomes" id="UP000299290"/>
    </source>
</evidence>
<dbReference type="NCBIfam" id="TIGR00374">
    <property type="entry name" value="flippase-like domain"/>
    <property type="match status" value="1"/>
</dbReference>
<dbReference type="Pfam" id="PF03706">
    <property type="entry name" value="LPG_synthase_TM"/>
    <property type="match status" value="1"/>
</dbReference>
<dbReference type="InterPro" id="IPR011009">
    <property type="entry name" value="Kinase-like_dom_sf"/>
</dbReference>
<feature type="compositionally biased region" description="Basic and acidic residues" evidence="6">
    <location>
        <begin position="52"/>
        <end position="61"/>
    </location>
</feature>
<evidence type="ECO:0000256" key="4">
    <source>
        <dbReference type="ARBA" id="ARBA00022989"/>
    </source>
</evidence>
<evidence type="ECO:0000313" key="8">
    <source>
        <dbReference type="EMBL" id="BBJ41131.1"/>
    </source>
</evidence>
<evidence type="ECO:0000256" key="3">
    <source>
        <dbReference type="ARBA" id="ARBA00022692"/>
    </source>
</evidence>
<evidence type="ECO:0000256" key="2">
    <source>
        <dbReference type="ARBA" id="ARBA00022475"/>
    </source>
</evidence>
<dbReference type="Proteomes" id="UP000463951">
    <property type="component" value="Chromosome"/>
</dbReference>
<feature type="transmembrane region" description="Helical" evidence="7">
    <location>
        <begin position="117"/>
        <end position="139"/>
    </location>
</feature>
<evidence type="ECO:0000313" key="11">
    <source>
        <dbReference type="Proteomes" id="UP000463951"/>
    </source>
</evidence>
<sequence length="917" mass="97178">MIRDQEETAKQQGAQPPEEEARTPESLPHSKAPSGGRQEPPEAGDDCGPDGPEGHVDRVSGDEPLLPARVHRPADLLRLLLGVLGMAVVLAIAAFAHGTTAGLEKDIGHGANQAPPLLIDFAGLTAGVAVLVLPVAFAFERLIKRDGLRIADGVLAAVLAHGVSLATDLWVARAAPDSIREALTQPAPGGAFSDPVHGYLAPVIAYMTAVGMARRPRWRVAMWCVLLLDAFAVLVGGYTTPFSIILTVLIGWAVAYGTLYAVGSPNVRPTGQNLLGGLRRVGFNPVSAMRAEEPEDEHGGHGDRSRRYLVTLEDGPPLDVTVVDREQQAQGFFYGVWQRLTLRTITPPRSLQSLRQALEQEALLAYAAIAAGANAAKLIATSELGPDAVMLVYEHVGGRPLHALPDEAITDELLAGAWHQVQALQSRRIAHRRLDSDALLVDRNGTVILTDLRGGEIAAGDVVLRMDVAQLLTTLGLRVGAERSVAAAVAVLGPDAVADSLPLLQPLALGRGTRATLRQLARERAQRQRDAVLEASHAAKEAKEAEEAPQEAGAPEAATSDRRTSKAEKQAEKRAIEEAMEDAREEDLLSQIRQQVLLVRPQAPIEPERLERIKPRTLVSFCAGAFAAYFLLSQFTHLKLGALVGEANWIWVVFALVFSALTYLAAALSLLGFVPEKVPLPRTVLAQVAASFVKLVAPAAVGGVALNTRFLQRAGVRPGLAVASVGASQLFGLASHIVLLLTFGYITGTERTPALSPSRTVIAGLLTAAVLVLVVTAIPVLRKFVSTRVRSLFAGVVPRMLDVLQRPKKLLTGIGGTLLLTAANVMCLDSAIRAFGGELSYASIAVVFLAGNALGSAAPTPGGVGAVEAALIAGLTFAGLPYETAAPAVLLFRLMVFWLPVLPGWVAFTHLTRKEAL</sequence>
<feature type="transmembrane region" description="Helical" evidence="7">
    <location>
        <begin position="726"/>
        <end position="748"/>
    </location>
</feature>
<feature type="transmembrane region" description="Helical" evidence="7">
    <location>
        <begin position="76"/>
        <end position="97"/>
    </location>
</feature>
<keyword evidence="2" id="KW-1003">Cell membrane</keyword>
<dbReference type="InterPro" id="IPR022791">
    <property type="entry name" value="L-PG_synthase/AglD"/>
</dbReference>
<organism evidence="9 10">
    <name type="scientific">Streptomyces antimycoticus</name>
    <dbReference type="NCBI Taxonomy" id="68175"/>
    <lineage>
        <taxon>Bacteria</taxon>
        <taxon>Bacillati</taxon>
        <taxon>Actinomycetota</taxon>
        <taxon>Actinomycetes</taxon>
        <taxon>Kitasatosporales</taxon>
        <taxon>Streptomycetaceae</taxon>
        <taxon>Streptomyces</taxon>
        <taxon>Streptomyces violaceusniger group</taxon>
    </lineage>
</organism>
<feature type="transmembrane region" description="Helical" evidence="7">
    <location>
        <begin position="220"/>
        <end position="238"/>
    </location>
</feature>
<reference evidence="10 11" key="1">
    <citation type="journal article" date="2020" name="Int. J. Syst. Evol. Microbiol.">
        <title>Reclassification of Streptomyces castelarensis and Streptomyces sporoclivatus as later heterotypic synonyms of Streptomyces antimycoticus.</title>
        <authorList>
            <person name="Komaki H."/>
            <person name="Tamura T."/>
        </authorList>
    </citation>
    <scope>NUCLEOTIDE SEQUENCE [LARGE SCALE GENOMIC DNA]</scope>
    <source>
        <strain evidence="8 11">NBRC 100767</strain>
        <strain evidence="9 10">NBRC 12839</strain>
    </source>
</reference>
<feature type="compositionally biased region" description="Basic and acidic residues" evidence="6">
    <location>
        <begin position="528"/>
        <end position="546"/>
    </location>
</feature>
<feature type="transmembrane region" description="Helical" evidence="7">
    <location>
        <begin position="760"/>
        <end position="781"/>
    </location>
</feature>
<keyword evidence="3 7" id="KW-0812">Transmembrane</keyword>
<feature type="transmembrane region" description="Helical" evidence="7">
    <location>
        <begin position="864"/>
        <end position="882"/>
    </location>
</feature>
<comment type="subcellular location">
    <subcellularLocation>
        <location evidence="1">Cell membrane</location>
        <topology evidence="1">Multi-pass membrane protein</topology>
    </subcellularLocation>
</comment>
<dbReference type="GO" id="GO:0005886">
    <property type="term" value="C:plasma membrane"/>
    <property type="evidence" value="ECO:0007669"/>
    <property type="project" value="UniProtKB-SubCell"/>
</dbReference>
<feature type="transmembrane region" description="Helical" evidence="7">
    <location>
        <begin position="839"/>
        <end position="858"/>
    </location>
</feature>
<dbReference type="PANTHER" id="PTHR39087">
    <property type="entry name" value="UPF0104 MEMBRANE PROTEIN MJ1595"/>
    <property type="match status" value="1"/>
</dbReference>
<feature type="compositionally biased region" description="Basic and acidic residues" evidence="6">
    <location>
        <begin position="559"/>
        <end position="576"/>
    </location>
</feature>
<evidence type="ECO:0000256" key="6">
    <source>
        <dbReference type="SAM" id="MobiDB-lite"/>
    </source>
</evidence>
<feature type="transmembrane region" description="Helical" evidence="7">
    <location>
        <begin position="684"/>
        <end position="706"/>
    </location>
</feature>
<feature type="region of interest" description="Disordered" evidence="6">
    <location>
        <begin position="528"/>
        <end position="576"/>
    </location>
</feature>
<feature type="transmembrane region" description="Helical" evidence="7">
    <location>
        <begin position="618"/>
        <end position="637"/>
    </location>
</feature>
<dbReference type="RefSeq" id="WP_137967331.1">
    <property type="nucleotide sequence ID" value="NZ_BJHV01000001.1"/>
</dbReference>
<feature type="region of interest" description="Disordered" evidence="6">
    <location>
        <begin position="1"/>
        <end position="64"/>
    </location>
</feature>
<evidence type="ECO:0000256" key="1">
    <source>
        <dbReference type="ARBA" id="ARBA00004651"/>
    </source>
</evidence>
<keyword evidence="5 7" id="KW-0472">Membrane</keyword>
<feature type="transmembrane region" description="Helical" evidence="7">
    <location>
        <begin position="244"/>
        <end position="262"/>
    </location>
</feature>
<dbReference type="EMBL" id="AP019620">
    <property type="protein sequence ID" value="BBJ41131.1"/>
    <property type="molecule type" value="Genomic_DNA"/>
</dbReference>
<dbReference type="EMBL" id="BJHV01000001">
    <property type="protein sequence ID" value="GDY45326.1"/>
    <property type="molecule type" value="Genomic_DNA"/>
</dbReference>
<feature type="transmembrane region" description="Helical" evidence="7">
    <location>
        <begin position="196"/>
        <end position="213"/>
    </location>
</feature>
<evidence type="ECO:0000313" key="9">
    <source>
        <dbReference type="EMBL" id="GDY45326.1"/>
    </source>
</evidence>
<feature type="transmembrane region" description="Helical" evidence="7">
    <location>
        <begin position="151"/>
        <end position="172"/>
    </location>
</feature>
<accession>A0A4D4KEV5</accession>
<dbReference type="PANTHER" id="PTHR39087:SF2">
    <property type="entry name" value="UPF0104 MEMBRANE PROTEIN MJ1595"/>
    <property type="match status" value="1"/>
</dbReference>
<name>A0A4D4KEV5_9ACTN</name>
<dbReference type="AlphaFoldDB" id="A0A4D4KEV5"/>
<dbReference type="SUPFAM" id="SSF56112">
    <property type="entry name" value="Protein kinase-like (PK-like)"/>
    <property type="match status" value="1"/>
</dbReference>
<evidence type="ECO:0000256" key="5">
    <source>
        <dbReference type="ARBA" id="ARBA00023136"/>
    </source>
</evidence>
<keyword evidence="4 7" id="KW-1133">Transmembrane helix</keyword>
<proteinExistence type="predicted"/>
<keyword evidence="10" id="KW-1185">Reference proteome</keyword>
<feature type="transmembrane region" description="Helical" evidence="7">
    <location>
        <begin position="649"/>
        <end position="672"/>
    </location>
</feature>
<dbReference type="Proteomes" id="UP000299290">
    <property type="component" value="Unassembled WGS sequence"/>
</dbReference>